<evidence type="ECO:0000256" key="4">
    <source>
        <dbReference type="RuleBase" id="RU361169"/>
    </source>
</evidence>
<dbReference type="Proteomes" id="UP000199301">
    <property type="component" value="Unassembled WGS sequence"/>
</dbReference>
<dbReference type="InterPro" id="IPR012334">
    <property type="entry name" value="Pectin_lyas_fold"/>
</dbReference>
<accession>A0A1H0Z9S1</accession>
<dbReference type="AlphaFoldDB" id="A0A1H0Z9S1"/>
<dbReference type="STRING" id="995062.SAMN04489718_0910"/>
<name>A0A1H0Z9S1_9ACTN</name>
<dbReference type="Pfam" id="PF12708">
    <property type="entry name" value="Pect-lyase_RHGA_epim"/>
    <property type="match status" value="1"/>
</dbReference>
<keyword evidence="2 4" id="KW-0378">Hydrolase</keyword>
<dbReference type="InterPro" id="IPR024535">
    <property type="entry name" value="RHGA/B-epi-like_pectate_lyase"/>
</dbReference>
<feature type="signal peptide" evidence="5">
    <location>
        <begin position="1"/>
        <end position="27"/>
    </location>
</feature>
<feature type="domain" description="Rhamnogalacturonase A/B/Epimerase-like pectate lyase" evidence="6">
    <location>
        <begin position="58"/>
        <end position="118"/>
    </location>
</feature>
<evidence type="ECO:0000313" key="8">
    <source>
        <dbReference type="Proteomes" id="UP000199301"/>
    </source>
</evidence>
<dbReference type="InterPro" id="IPR000743">
    <property type="entry name" value="Glyco_hydro_28"/>
</dbReference>
<evidence type="ECO:0000313" key="7">
    <source>
        <dbReference type="EMBL" id="SDQ23856.1"/>
    </source>
</evidence>
<sequence>MLRLRTRFLAVVGALALGFAVPMSGAAADPAHERSPGDQLAKEITNQVKPPRIPARPFNVVDFGADPTGQRESTAAIAEAIEAASVKGGTVIFPEGEFLTGAIHLRSDVNLHVGEGATVRFSQDREDYLPAVHTRWEGVELYNYSPFIYAKDVTNVAITGSGTLDGQADEDHWWPWKQRSNGHGGVIETEDRDALFEMAESGVPVEQRDFGADSKLRPNFVQFYNSSNILVRDVTLTNSPMWMIHPVLSENVTVDNVNLDSPNGPNSDGVDPESSENVVIKNSRFNNGDDCIAVKSGRNADGRRIDVPSENILVHDNHMRSGHGGVTIGSEMTGGVRNVVAENNTMSSPNLDRALRVKTNSVRGGVVEHVYFRSNDVPEIGGEVIRVNFQYEEGDAGEHTPAVRDINISDVHSVGGEFALYLKGYERSPVSDVTVSDSSFSEVGTPMELEHVRNLRLDDVDINGEHYDETVNEGA</sequence>
<keyword evidence="8" id="KW-1185">Reference proteome</keyword>
<dbReference type="InterPro" id="IPR006626">
    <property type="entry name" value="PbH1"/>
</dbReference>
<keyword evidence="7" id="KW-0456">Lyase</keyword>
<dbReference type="InterPro" id="IPR051801">
    <property type="entry name" value="GH28_Enzymes"/>
</dbReference>
<dbReference type="GO" id="GO:0005975">
    <property type="term" value="P:carbohydrate metabolic process"/>
    <property type="evidence" value="ECO:0007669"/>
    <property type="project" value="InterPro"/>
</dbReference>
<protein>
    <submittedName>
        <fullName evidence="7">Pectate lyase superfamily protein</fullName>
    </submittedName>
</protein>
<keyword evidence="5" id="KW-0732">Signal</keyword>
<dbReference type="SMART" id="SM00710">
    <property type="entry name" value="PbH1"/>
    <property type="match status" value="6"/>
</dbReference>
<dbReference type="PROSITE" id="PS00502">
    <property type="entry name" value="POLYGALACTURONASE"/>
    <property type="match status" value="1"/>
</dbReference>
<dbReference type="Pfam" id="PF00295">
    <property type="entry name" value="Glyco_hydro_28"/>
    <property type="match status" value="1"/>
</dbReference>
<evidence type="ECO:0000256" key="3">
    <source>
        <dbReference type="ARBA" id="ARBA00023295"/>
    </source>
</evidence>
<dbReference type="PANTHER" id="PTHR31339">
    <property type="entry name" value="PECTIN LYASE-RELATED"/>
    <property type="match status" value="1"/>
</dbReference>
<comment type="similarity">
    <text evidence="1 4">Belongs to the glycosyl hydrolase 28 family.</text>
</comment>
<dbReference type="Gene3D" id="2.160.20.10">
    <property type="entry name" value="Single-stranded right-handed beta-helix, Pectin lyase-like"/>
    <property type="match status" value="1"/>
</dbReference>
<proteinExistence type="inferred from homology"/>
<dbReference type="SUPFAM" id="SSF51126">
    <property type="entry name" value="Pectin lyase-like"/>
    <property type="match status" value="1"/>
</dbReference>
<dbReference type="EMBL" id="FNKO01000001">
    <property type="protein sequence ID" value="SDQ23856.1"/>
    <property type="molecule type" value="Genomic_DNA"/>
</dbReference>
<evidence type="ECO:0000256" key="1">
    <source>
        <dbReference type="ARBA" id="ARBA00008834"/>
    </source>
</evidence>
<dbReference type="OrthoDB" id="3196343at2"/>
<feature type="chain" id="PRO_5038464083" evidence="5">
    <location>
        <begin position="28"/>
        <end position="475"/>
    </location>
</feature>
<reference evidence="8" key="1">
    <citation type="submission" date="2016-10" db="EMBL/GenBank/DDBJ databases">
        <authorList>
            <person name="Varghese N."/>
            <person name="Submissions S."/>
        </authorList>
    </citation>
    <scope>NUCLEOTIDE SEQUENCE [LARGE SCALE GENOMIC DNA]</scope>
    <source>
        <strain evidence="8">DSM 45459</strain>
    </source>
</reference>
<evidence type="ECO:0000256" key="2">
    <source>
        <dbReference type="ARBA" id="ARBA00022801"/>
    </source>
</evidence>
<dbReference type="InterPro" id="IPR011050">
    <property type="entry name" value="Pectin_lyase_fold/virulence"/>
</dbReference>
<evidence type="ECO:0000256" key="5">
    <source>
        <dbReference type="SAM" id="SignalP"/>
    </source>
</evidence>
<dbReference type="GO" id="GO:0016829">
    <property type="term" value="F:lyase activity"/>
    <property type="evidence" value="ECO:0007669"/>
    <property type="project" value="UniProtKB-KW"/>
</dbReference>
<gene>
    <name evidence="7" type="ORF">SAMN04489718_0910</name>
</gene>
<organism evidence="7 8">
    <name type="scientific">Actinopolyspora saharensis</name>
    <dbReference type="NCBI Taxonomy" id="995062"/>
    <lineage>
        <taxon>Bacteria</taxon>
        <taxon>Bacillati</taxon>
        <taxon>Actinomycetota</taxon>
        <taxon>Actinomycetes</taxon>
        <taxon>Actinopolysporales</taxon>
        <taxon>Actinopolysporaceae</taxon>
        <taxon>Actinopolyspora</taxon>
    </lineage>
</organism>
<dbReference type="RefSeq" id="WP_092521277.1">
    <property type="nucleotide sequence ID" value="NZ_FNKO01000001.1"/>
</dbReference>
<dbReference type="PANTHER" id="PTHR31339:SF9">
    <property type="entry name" value="PLASMIN AND FIBRONECTIN-BINDING PROTEIN A"/>
    <property type="match status" value="1"/>
</dbReference>
<keyword evidence="3 4" id="KW-0326">Glycosidase</keyword>
<evidence type="ECO:0000259" key="6">
    <source>
        <dbReference type="Pfam" id="PF12708"/>
    </source>
</evidence>
<dbReference type="GO" id="GO:0004650">
    <property type="term" value="F:polygalacturonase activity"/>
    <property type="evidence" value="ECO:0007669"/>
    <property type="project" value="InterPro"/>
</dbReference>